<dbReference type="Proteomes" id="UP000319143">
    <property type="component" value="Unassembled WGS sequence"/>
</dbReference>
<keyword evidence="4" id="KW-1185">Reference proteome</keyword>
<reference evidence="3 4" key="1">
    <citation type="submission" date="2019-02" db="EMBL/GenBank/DDBJ databases">
        <title>Deep-cultivation of Planctomycetes and their phenomic and genomic characterization uncovers novel biology.</title>
        <authorList>
            <person name="Wiegand S."/>
            <person name="Jogler M."/>
            <person name="Boedeker C."/>
            <person name="Pinto D."/>
            <person name="Vollmers J."/>
            <person name="Rivas-Marin E."/>
            <person name="Kohn T."/>
            <person name="Peeters S.H."/>
            <person name="Heuer A."/>
            <person name="Rast P."/>
            <person name="Oberbeckmann S."/>
            <person name="Bunk B."/>
            <person name="Jeske O."/>
            <person name="Meyerdierks A."/>
            <person name="Storesund J.E."/>
            <person name="Kallscheuer N."/>
            <person name="Luecker S."/>
            <person name="Lage O.M."/>
            <person name="Pohl T."/>
            <person name="Merkel B.J."/>
            <person name="Hornburger P."/>
            <person name="Mueller R.-W."/>
            <person name="Bruemmer F."/>
            <person name="Labrenz M."/>
            <person name="Spormann A.M."/>
            <person name="Op Den Camp H."/>
            <person name="Overmann J."/>
            <person name="Amann R."/>
            <person name="Jetten M.S.M."/>
            <person name="Mascher T."/>
            <person name="Medema M.H."/>
            <person name="Devos D.P."/>
            <person name="Kaster A.-K."/>
            <person name="Ovreas L."/>
            <person name="Rohde M."/>
            <person name="Galperin M.Y."/>
            <person name="Jogler C."/>
        </authorList>
    </citation>
    <scope>NUCLEOTIDE SEQUENCE [LARGE SCALE GENOMIC DNA]</scope>
    <source>
        <strain evidence="3 4">Poly41</strain>
    </source>
</reference>
<feature type="compositionally biased region" description="Low complexity" evidence="1">
    <location>
        <begin position="393"/>
        <end position="416"/>
    </location>
</feature>
<evidence type="ECO:0008006" key="5">
    <source>
        <dbReference type="Google" id="ProtNLM"/>
    </source>
</evidence>
<dbReference type="RefSeq" id="WP_146526080.1">
    <property type="nucleotide sequence ID" value="NZ_SJPV01000003.1"/>
</dbReference>
<organism evidence="3 4">
    <name type="scientific">Novipirellula artificiosorum</name>
    <dbReference type="NCBI Taxonomy" id="2528016"/>
    <lineage>
        <taxon>Bacteria</taxon>
        <taxon>Pseudomonadati</taxon>
        <taxon>Planctomycetota</taxon>
        <taxon>Planctomycetia</taxon>
        <taxon>Pirellulales</taxon>
        <taxon>Pirellulaceae</taxon>
        <taxon>Novipirellula</taxon>
    </lineage>
</organism>
<keyword evidence="2" id="KW-0812">Transmembrane</keyword>
<dbReference type="Pfam" id="PF13365">
    <property type="entry name" value="Trypsin_2"/>
    <property type="match status" value="1"/>
</dbReference>
<dbReference type="AlphaFoldDB" id="A0A5C6DW94"/>
<dbReference type="InterPro" id="IPR009003">
    <property type="entry name" value="Peptidase_S1_PA"/>
</dbReference>
<evidence type="ECO:0000256" key="2">
    <source>
        <dbReference type="SAM" id="Phobius"/>
    </source>
</evidence>
<evidence type="ECO:0000313" key="4">
    <source>
        <dbReference type="Proteomes" id="UP000319143"/>
    </source>
</evidence>
<keyword evidence="2" id="KW-1133">Transmembrane helix</keyword>
<dbReference type="Gene3D" id="2.40.10.120">
    <property type="match status" value="1"/>
</dbReference>
<gene>
    <name evidence="3" type="ORF">Poly41_21500</name>
</gene>
<accession>A0A5C6DW94</accession>
<feature type="transmembrane region" description="Helical" evidence="2">
    <location>
        <begin position="460"/>
        <end position="479"/>
    </location>
</feature>
<dbReference type="OrthoDB" id="236165at2"/>
<comment type="caution">
    <text evidence="3">The sequence shown here is derived from an EMBL/GenBank/DDBJ whole genome shotgun (WGS) entry which is preliminary data.</text>
</comment>
<protein>
    <recommendedName>
        <fullName evidence="5">Serine protease</fullName>
    </recommendedName>
</protein>
<dbReference type="EMBL" id="SJPV01000003">
    <property type="protein sequence ID" value="TWU39326.1"/>
    <property type="molecule type" value="Genomic_DNA"/>
</dbReference>
<evidence type="ECO:0000256" key="1">
    <source>
        <dbReference type="SAM" id="MobiDB-lite"/>
    </source>
</evidence>
<evidence type="ECO:0000313" key="3">
    <source>
        <dbReference type="EMBL" id="TWU39326.1"/>
    </source>
</evidence>
<keyword evidence="2" id="KW-0472">Membrane</keyword>
<feature type="region of interest" description="Disordered" evidence="1">
    <location>
        <begin position="380"/>
        <end position="438"/>
    </location>
</feature>
<dbReference type="SUPFAM" id="SSF50494">
    <property type="entry name" value="Trypsin-like serine proteases"/>
    <property type="match status" value="1"/>
</dbReference>
<feature type="transmembrane region" description="Helical" evidence="2">
    <location>
        <begin position="35"/>
        <end position="64"/>
    </location>
</feature>
<name>A0A5C6DW94_9BACT</name>
<feature type="region of interest" description="Disordered" evidence="1">
    <location>
        <begin position="495"/>
        <end position="522"/>
    </location>
</feature>
<proteinExistence type="predicted"/>
<sequence>MIAHWLRAGVAILFSYLRIHRSMSDMFKKLIESRLFWAALGVLLIILLLPFEIQLLATILLAAWIVGDSIRSTTKAILLSLMLGSLATCAMASDLHDRCREATVRIRNGNSMGSGTVFRESADHFYVLTNAHVAGTDLGNQVSLEFWKDGHQSRPVTGQTVAVAYIPRAYRDIAVVRVAKQTLGSYRPPVIPLAGEQDSVDYRAIFSVGCAAGRWPTAFEGFALRRNTNGGDTIHFVPMPAGGRSGSAIFDVLGEVPKIVGLIAWRSSDDGGHGYDGRGETHGYGIAMTHQEIWSGLLGKRTTGEVLLVPPEGAEPVSTQAVPAPVPDKQPNAIPESGGIVLKYSDSFAVQPDSSRSRLRVPTTGSSDDIMLLYQSEVTPEGPRLEPPPLSAYGQCPPGGDCPPQQQPYGQEQFGQDRGGSGLFPSLPWNREQTEPENRLIPRPRDWLMDRLPIPSFTQVLPWLILIVVLGVLGFRTLASTLSRWVDNAARELRDREVAEPEDPTPPPTPAPRKTTRRTRAR</sequence>